<accession>A0AAV7TMY6</accession>
<sequence length="137" mass="15086">MPSPDKVREFPTWKSSEAATPVQAVPLPNFSCSWVGASATQPPTYKASRVSSSFLGTAMSAPRRGTECNLTPGSQDRSECLPWGHYVVHALSVQTAERASYAEGTRKKERHMLLKKLESASHFYSSMRSQQQVLALL</sequence>
<dbReference type="Proteomes" id="UP001066276">
    <property type="component" value="Chromosome 3_2"/>
</dbReference>
<gene>
    <name evidence="1" type="ORF">NDU88_003214</name>
</gene>
<reference evidence="1" key="1">
    <citation type="journal article" date="2022" name="bioRxiv">
        <title>Sequencing and chromosome-scale assembly of the giantPleurodeles waltlgenome.</title>
        <authorList>
            <person name="Brown T."/>
            <person name="Elewa A."/>
            <person name="Iarovenko S."/>
            <person name="Subramanian E."/>
            <person name="Araus A.J."/>
            <person name="Petzold A."/>
            <person name="Susuki M."/>
            <person name="Suzuki K.-i.T."/>
            <person name="Hayashi T."/>
            <person name="Toyoda A."/>
            <person name="Oliveira C."/>
            <person name="Osipova E."/>
            <person name="Leigh N.D."/>
            <person name="Simon A."/>
            <person name="Yun M.H."/>
        </authorList>
    </citation>
    <scope>NUCLEOTIDE SEQUENCE</scope>
    <source>
        <strain evidence="1">20211129_DDA</strain>
        <tissue evidence="1">Liver</tissue>
    </source>
</reference>
<keyword evidence="2" id="KW-1185">Reference proteome</keyword>
<proteinExistence type="predicted"/>
<comment type="caution">
    <text evidence="1">The sequence shown here is derived from an EMBL/GenBank/DDBJ whole genome shotgun (WGS) entry which is preliminary data.</text>
</comment>
<dbReference type="EMBL" id="JANPWB010000006">
    <property type="protein sequence ID" value="KAJ1177963.1"/>
    <property type="molecule type" value="Genomic_DNA"/>
</dbReference>
<name>A0AAV7TMY6_PLEWA</name>
<protein>
    <submittedName>
        <fullName evidence="1">Uncharacterized protein</fullName>
    </submittedName>
</protein>
<evidence type="ECO:0000313" key="1">
    <source>
        <dbReference type="EMBL" id="KAJ1177963.1"/>
    </source>
</evidence>
<dbReference type="AlphaFoldDB" id="A0AAV7TMY6"/>
<organism evidence="1 2">
    <name type="scientific">Pleurodeles waltl</name>
    <name type="common">Iberian ribbed newt</name>
    <dbReference type="NCBI Taxonomy" id="8319"/>
    <lineage>
        <taxon>Eukaryota</taxon>
        <taxon>Metazoa</taxon>
        <taxon>Chordata</taxon>
        <taxon>Craniata</taxon>
        <taxon>Vertebrata</taxon>
        <taxon>Euteleostomi</taxon>
        <taxon>Amphibia</taxon>
        <taxon>Batrachia</taxon>
        <taxon>Caudata</taxon>
        <taxon>Salamandroidea</taxon>
        <taxon>Salamandridae</taxon>
        <taxon>Pleurodelinae</taxon>
        <taxon>Pleurodeles</taxon>
    </lineage>
</organism>
<evidence type="ECO:0000313" key="2">
    <source>
        <dbReference type="Proteomes" id="UP001066276"/>
    </source>
</evidence>